<feature type="transmembrane region" description="Helical" evidence="1">
    <location>
        <begin position="196"/>
        <end position="225"/>
    </location>
</feature>
<evidence type="ECO:0000313" key="2">
    <source>
        <dbReference type="EMBL" id="OGF53686.1"/>
    </source>
</evidence>
<organism evidence="2 3">
    <name type="scientific">Fraserbacteria sp. (strain RBG_16_55_9)</name>
    <dbReference type="NCBI Taxonomy" id="1817864"/>
    <lineage>
        <taxon>Bacteria</taxon>
        <taxon>Candidatus Fraseribacteriota</taxon>
    </lineage>
</organism>
<feature type="transmembrane region" description="Helical" evidence="1">
    <location>
        <begin position="125"/>
        <end position="146"/>
    </location>
</feature>
<sequence>MFFDMRWLIMVAPAILLAIYAQWKVKSSYARYSKIASSSGLTARQVAERILGHGSVSLGQPELRSVRIAAVPGTLTDHYDPRDKTLKLSNPDSRSLADIGVAAHEAGHALQDAAKYQPLMLRSTLVPIAQFGSQLAFPLLLGGFLLKIPNLILLAIIAYAAAVLFTVVTLPVEFNASRRAMKLLRETGVVTQDKELAAVGGTLNAAALTYVAAAATAVLNLLYYITLFTQSRR</sequence>
<dbReference type="InterPro" id="IPR007395">
    <property type="entry name" value="Zn_peptidase_2"/>
</dbReference>
<dbReference type="Proteomes" id="UP000179157">
    <property type="component" value="Unassembled WGS sequence"/>
</dbReference>
<dbReference type="PANTHER" id="PTHR36434">
    <property type="entry name" value="MEMBRANE PROTEASE YUGP-RELATED"/>
    <property type="match status" value="1"/>
</dbReference>
<keyword evidence="1" id="KW-0472">Membrane</keyword>
<evidence type="ECO:0000313" key="3">
    <source>
        <dbReference type="Proteomes" id="UP000179157"/>
    </source>
</evidence>
<gene>
    <name evidence="2" type="ORF">A2Z21_01360</name>
</gene>
<dbReference type="AlphaFoldDB" id="A0A1F5URA6"/>
<comment type="caution">
    <text evidence="2">The sequence shown here is derived from an EMBL/GenBank/DDBJ whole genome shotgun (WGS) entry which is preliminary data.</text>
</comment>
<evidence type="ECO:0000256" key="1">
    <source>
        <dbReference type="SAM" id="Phobius"/>
    </source>
</evidence>
<dbReference type="PANTHER" id="PTHR36434:SF1">
    <property type="entry name" value="MEMBRANE PROTEASE YUGP-RELATED"/>
    <property type="match status" value="1"/>
</dbReference>
<feature type="transmembrane region" description="Helical" evidence="1">
    <location>
        <begin position="152"/>
        <end position="175"/>
    </location>
</feature>
<proteinExistence type="predicted"/>
<evidence type="ECO:0008006" key="4">
    <source>
        <dbReference type="Google" id="ProtNLM"/>
    </source>
</evidence>
<reference evidence="2 3" key="1">
    <citation type="journal article" date="2016" name="Nat. Commun.">
        <title>Thousands of microbial genomes shed light on interconnected biogeochemical processes in an aquifer system.</title>
        <authorList>
            <person name="Anantharaman K."/>
            <person name="Brown C.T."/>
            <person name="Hug L.A."/>
            <person name="Sharon I."/>
            <person name="Castelle C.J."/>
            <person name="Probst A.J."/>
            <person name="Thomas B.C."/>
            <person name="Singh A."/>
            <person name="Wilkins M.J."/>
            <person name="Karaoz U."/>
            <person name="Brodie E.L."/>
            <person name="Williams K.H."/>
            <person name="Hubbard S.S."/>
            <person name="Banfield J.F."/>
        </authorList>
    </citation>
    <scope>NUCLEOTIDE SEQUENCE [LARGE SCALE GENOMIC DNA]</scope>
    <source>
        <strain evidence="3">RBG_16_55_9</strain>
    </source>
</reference>
<dbReference type="EMBL" id="MFGX01000098">
    <property type="protein sequence ID" value="OGF53686.1"/>
    <property type="molecule type" value="Genomic_DNA"/>
</dbReference>
<keyword evidence="1" id="KW-0812">Transmembrane</keyword>
<name>A0A1F5URA6_FRAXR</name>
<protein>
    <recommendedName>
        <fullName evidence="4">Zinc metallopeptidase</fullName>
    </recommendedName>
</protein>
<keyword evidence="1" id="KW-1133">Transmembrane helix</keyword>
<dbReference type="Pfam" id="PF04298">
    <property type="entry name" value="Zn_peptidase_2"/>
    <property type="match status" value="1"/>
</dbReference>
<accession>A0A1F5URA6</accession>